<keyword evidence="2" id="KW-1133">Transmembrane helix</keyword>
<sequence length="85" mass="9556">MTANVQNPPLPSGPTQAAPARKLSWREKRWARRRRRRWVEEVTGWLLVPVIVLGAYWIVNTILEGLGTSLPAIVQGVQTIISSQL</sequence>
<dbReference type="EMBL" id="CADCUC010000047">
    <property type="protein sequence ID" value="CAA9307738.1"/>
    <property type="molecule type" value="Genomic_DNA"/>
</dbReference>
<protein>
    <recommendedName>
        <fullName evidence="4">ABC transporter permease</fullName>
    </recommendedName>
</protein>
<evidence type="ECO:0000313" key="3">
    <source>
        <dbReference type="EMBL" id="CAA9307738.1"/>
    </source>
</evidence>
<feature type="region of interest" description="Disordered" evidence="1">
    <location>
        <begin position="1"/>
        <end position="23"/>
    </location>
</feature>
<evidence type="ECO:0008006" key="4">
    <source>
        <dbReference type="Google" id="ProtNLM"/>
    </source>
</evidence>
<gene>
    <name evidence="3" type="ORF">AVDCRST_MAG90-231</name>
</gene>
<evidence type="ECO:0000256" key="2">
    <source>
        <dbReference type="SAM" id="Phobius"/>
    </source>
</evidence>
<proteinExistence type="predicted"/>
<evidence type="ECO:0000256" key="1">
    <source>
        <dbReference type="SAM" id="MobiDB-lite"/>
    </source>
</evidence>
<reference evidence="3" key="1">
    <citation type="submission" date="2020-02" db="EMBL/GenBank/DDBJ databases">
        <authorList>
            <person name="Meier V. D."/>
        </authorList>
    </citation>
    <scope>NUCLEOTIDE SEQUENCE</scope>
    <source>
        <strain evidence="3">AVDCRST_MAG90</strain>
    </source>
</reference>
<dbReference type="AlphaFoldDB" id="A0A6J4KJ81"/>
<keyword evidence="2" id="KW-0812">Transmembrane</keyword>
<organism evidence="3">
    <name type="scientific">uncultured Microvirga sp</name>
    <dbReference type="NCBI Taxonomy" id="412392"/>
    <lineage>
        <taxon>Bacteria</taxon>
        <taxon>Pseudomonadati</taxon>
        <taxon>Pseudomonadota</taxon>
        <taxon>Alphaproteobacteria</taxon>
        <taxon>Hyphomicrobiales</taxon>
        <taxon>Methylobacteriaceae</taxon>
        <taxon>Microvirga</taxon>
        <taxon>environmental samples</taxon>
    </lineage>
</organism>
<accession>A0A6J4KJ81</accession>
<feature type="transmembrane region" description="Helical" evidence="2">
    <location>
        <begin position="38"/>
        <end position="59"/>
    </location>
</feature>
<name>A0A6J4KJ81_9HYPH</name>
<keyword evidence="2" id="KW-0472">Membrane</keyword>